<dbReference type="InterPro" id="IPR029058">
    <property type="entry name" value="AB_hydrolase_fold"/>
</dbReference>
<sequence>MDRATKETQDRELILARTPCKAAADVRACLLDLTAEELHGAMPDSYGYFDTLYDYPVDRRGLGARVSALPHVDGVTVPRPLQDALRTGLNDVPLLLQSLQAEMDCAPDASLENASAEDVRDWFREKFSPAYGAANAAEIFRRYAEYTDPHPAYAVYALDSDTAAACGLRELALAAREGFGSPVYWATVTGAPSTTLLAGSRFPFHTWDVVAATRTWQEFHYQPSASDERFGAMLLGQWVGLARDGRLPDAGWKPVQMAPGGRTWGSRVEKDRTALVYDPKAEVCRFWRSIGVGQEWWWIN</sequence>
<dbReference type="EMBL" id="CAUYUJ010015768">
    <property type="protein sequence ID" value="CAK0857901.1"/>
    <property type="molecule type" value="Genomic_DNA"/>
</dbReference>
<accession>A0ABN9UEE1</accession>
<dbReference type="SUPFAM" id="SSF53474">
    <property type="entry name" value="alpha/beta-Hydrolases"/>
    <property type="match status" value="1"/>
</dbReference>
<comment type="caution">
    <text evidence="1">The sequence shown here is derived from an EMBL/GenBank/DDBJ whole genome shotgun (WGS) entry which is preliminary data.</text>
</comment>
<gene>
    <name evidence="1" type="ORF">PCOR1329_LOCUS47846</name>
</gene>
<protein>
    <recommendedName>
        <fullName evidence="3">Carboxylesterase type B domain-containing protein</fullName>
    </recommendedName>
</protein>
<organism evidence="1 2">
    <name type="scientific">Prorocentrum cordatum</name>
    <dbReference type="NCBI Taxonomy" id="2364126"/>
    <lineage>
        <taxon>Eukaryota</taxon>
        <taxon>Sar</taxon>
        <taxon>Alveolata</taxon>
        <taxon>Dinophyceae</taxon>
        <taxon>Prorocentrales</taxon>
        <taxon>Prorocentraceae</taxon>
        <taxon>Prorocentrum</taxon>
    </lineage>
</organism>
<keyword evidence="2" id="KW-1185">Reference proteome</keyword>
<proteinExistence type="predicted"/>
<dbReference type="Gene3D" id="3.40.50.1820">
    <property type="entry name" value="alpha/beta hydrolase"/>
    <property type="match status" value="1"/>
</dbReference>
<evidence type="ECO:0008006" key="3">
    <source>
        <dbReference type="Google" id="ProtNLM"/>
    </source>
</evidence>
<evidence type="ECO:0000313" key="2">
    <source>
        <dbReference type="Proteomes" id="UP001189429"/>
    </source>
</evidence>
<evidence type="ECO:0000313" key="1">
    <source>
        <dbReference type="EMBL" id="CAK0857901.1"/>
    </source>
</evidence>
<reference evidence="1" key="1">
    <citation type="submission" date="2023-10" db="EMBL/GenBank/DDBJ databases">
        <authorList>
            <person name="Chen Y."/>
            <person name="Shah S."/>
            <person name="Dougan E. K."/>
            <person name="Thang M."/>
            <person name="Chan C."/>
        </authorList>
    </citation>
    <scope>NUCLEOTIDE SEQUENCE [LARGE SCALE GENOMIC DNA]</scope>
</reference>
<name>A0ABN9UEE1_9DINO</name>
<dbReference type="Proteomes" id="UP001189429">
    <property type="component" value="Unassembled WGS sequence"/>
</dbReference>